<keyword evidence="2 11" id="KW-0813">Transport</keyword>
<dbReference type="InterPro" id="IPR039426">
    <property type="entry name" value="TonB-dep_rcpt-like"/>
</dbReference>
<comment type="caution">
    <text evidence="16">The sequence shown here is derived from an EMBL/GenBank/DDBJ whole genome shotgun (WGS) entry which is preliminary data.</text>
</comment>
<keyword evidence="16" id="KW-0675">Receptor</keyword>
<dbReference type="GO" id="GO:0009279">
    <property type="term" value="C:cell outer membrane"/>
    <property type="evidence" value="ECO:0007669"/>
    <property type="project" value="UniProtKB-SubCell"/>
</dbReference>
<accession>A0A7W4W6J0</accession>
<protein>
    <submittedName>
        <fullName evidence="16">Outer membrane receptor protein involved in Fe transport</fullName>
    </submittedName>
</protein>
<evidence type="ECO:0000256" key="11">
    <source>
        <dbReference type="PROSITE-ProRule" id="PRU01360"/>
    </source>
</evidence>
<keyword evidence="7" id="KW-0406">Ion transport</keyword>
<dbReference type="PANTHER" id="PTHR32552">
    <property type="entry name" value="FERRICHROME IRON RECEPTOR-RELATED"/>
    <property type="match status" value="1"/>
</dbReference>
<dbReference type="Pfam" id="PF00593">
    <property type="entry name" value="TonB_dep_Rec_b-barrel"/>
    <property type="match status" value="1"/>
</dbReference>
<comment type="similarity">
    <text evidence="11 12">Belongs to the TonB-dependent receptor family.</text>
</comment>
<evidence type="ECO:0000256" key="1">
    <source>
        <dbReference type="ARBA" id="ARBA00004571"/>
    </source>
</evidence>
<evidence type="ECO:0000259" key="14">
    <source>
        <dbReference type="Pfam" id="PF00593"/>
    </source>
</evidence>
<evidence type="ECO:0000256" key="10">
    <source>
        <dbReference type="ARBA" id="ARBA00023237"/>
    </source>
</evidence>
<dbReference type="Pfam" id="PF07715">
    <property type="entry name" value="Plug"/>
    <property type="match status" value="1"/>
</dbReference>
<dbReference type="InterPro" id="IPR036942">
    <property type="entry name" value="Beta-barrel_TonB_sf"/>
</dbReference>
<keyword evidence="17" id="KW-1185">Reference proteome</keyword>
<evidence type="ECO:0000313" key="17">
    <source>
        <dbReference type="Proteomes" id="UP000537130"/>
    </source>
</evidence>
<comment type="subcellular location">
    <subcellularLocation>
        <location evidence="1 11">Cell outer membrane</location>
        <topology evidence="1 11">Multi-pass membrane protein</topology>
    </subcellularLocation>
</comment>
<evidence type="ECO:0000256" key="8">
    <source>
        <dbReference type="ARBA" id="ARBA00023077"/>
    </source>
</evidence>
<evidence type="ECO:0000256" key="6">
    <source>
        <dbReference type="ARBA" id="ARBA00023004"/>
    </source>
</evidence>
<keyword evidence="13" id="KW-0732">Signal</keyword>
<evidence type="ECO:0000256" key="2">
    <source>
        <dbReference type="ARBA" id="ARBA00022448"/>
    </source>
</evidence>
<keyword evidence="9 11" id="KW-0472">Membrane</keyword>
<evidence type="ECO:0000256" key="3">
    <source>
        <dbReference type="ARBA" id="ARBA00022452"/>
    </source>
</evidence>
<keyword evidence="6" id="KW-0408">Iron</keyword>
<gene>
    <name evidence="16" type="ORF">FHR99_002628</name>
</gene>
<dbReference type="InterPro" id="IPR012910">
    <property type="entry name" value="Plug_dom"/>
</dbReference>
<evidence type="ECO:0000256" key="9">
    <source>
        <dbReference type="ARBA" id="ARBA00023136"/>
    </source>
</evidence>
<organism evidence="16 17">
    <name type="scientific">Litorivivens lipolytica</name>
    <dbReference type="NCBI Taxonomy" id="1524264"/>
    <lineage>
        <taxon>Bacteria</taxon>
        <taxon>Pseudomonadati</taxon>
        <taxon>Pseudomonadota</taxon>
        <taxon>Gammaproteobacteria</taxon>
        <taxon>Litorivivens</taxon>
    </lineage>
</organism>
<dbReference type="Proteomes" id="UP000537130">
    <property type="component" value="Unassembled WGS sequence"/>
</dbReference>
<evidence type="ECO:0000256" key="13">
    <source>
        <dbReference type="SAM" id="SignalP"/>
    </source>
</evidence>
<evidence type="ECO:0000256" key="7">
    <source>
        <dbReference type="ARBA" id="ARBA00023065"/>
    </source>
</evidence>
<feature type="domain" description="TonB-dependent receptor plug" evidence="15">
    <location>
        <begin position="49"/>
        <end position="155"/>
    </location>
</feature>
<feature type="signal peptide" evidence="13">
    <location>
        <begin position="1"/>
        <end position="33"/>
    </location>
</feature>
<dbReference type="PROSITE" id="PS52016">
    <property type="entry name" value="TONB_DEPENDENT_REC_3"/>
    <property type="match status" value="1"/>
</dbReference>
<evidence type="ECO:0000259" key="15">
    <source>
        <dbReference type="Pfam" id="PF07715"/>
    </source>
</evidence>
<dbReference type="AlphaFoldDB" id="A0A7W4W6J0"/>
<dbReference type="EMBL" id="JACHWY010000003">
    <property type="protein sequence ID" value="MBB3048354.1"/>
    <property type="molecule type" value="Genomic_DNA"/>
</dbReference>
<name>A0A7W4W6J0_9GAMM</name>
<dbReference type="PANTHER" id="PTHR32552:SF81">
    <property type="entry name" value="TONB-DEPENDENT OUTER MEMBRANE RECEPTOR"/>
    <property type="match status" value="1"/>
</dbReference>
<keyword evidence="10 11" id="KW-0998">Cell outer membrane</keyword>
<dbReference type="SUPFAM" id="SSF56935">
    <property type="entry name" value="Porins"/>
    <property type="match status" value="1"/>
</dbReference>
<evidence type="ECO:0000256" key="5">
    <source>
        <dbReference type="ARBA" id="ARBA00022692"/>
    </source>
</evidence>
<keyword evidence="5 11" id="KW-0812">Transmembrane</keyword>
<dbReference type="Gene3D" id="2.40.170.20">
    <property type="entry name" value="TonB-dependent receptor, beta-barrel domain"/>
    <property type="match status" value="1"/>
</dbReference>
<evidence type="ECO:0000256" key="12">
    <source>
        <dbReference type="RuleBase" id="RU003357"/>
    </source>
</evidence>
<dbReference type="InterPro" id="IPR000531">
    <property type="entry name" value="Beta-barrel_TonB"/>
</dbReference>
<evidence type="ECO:0000313" key="16">
    <source>
        <dbReference type="EMBL" id="MBB3048354.1"/>
    </source>
</evidence>
<keyword evidence="3 11" id="KW-1134">Transmembrane beta strand</keyword>
<keyword evidence="4" id="KW-0410">Iron transport</keyword>
<sequence>MKRSKTPKTKLMKSALRCGTVAVLAASTLPLQAQIEEVIVTAQKREQSLKDVPININAMSGDKLAELNIQQFDELANFIPGLEVQEQSANNPAFVIRGITSDSGESNIEPRIAVFQDGVPSSRSRGSFFELHDLERVEVVKGPQSTLFGRAALIGGINVIQRKADYETEAQIKVGYGESVRDTKYKEVSGHLGGAIIDERLAGRVAFVDKERDPYMENLLGGEGYNGADVQAYRIALRANLMETLRWDIIANHQKDTPPGTGFKNNRFAPPGGDTSPFTGAALKSSPSYRGGKELGLERELDSLTSILVWDINEDWSFTSISGKRDFESDEVFDGDGSQYDILIASEIAEGEQFSQEIRFNYDAGGMLSAFFGANYLEEEGEQYVPVATDKQQGLPFFLEFLARGEGSEPSNPPSGELYMEEFANRSDTTSVDLFADATYHVNDKLQLTAGIRWTKDDKKTSYFGRTLGSPVPGPIPVPNDPGNTLFIAASPGGELVSASDTFEGFSWRTVASYAFSEDLNGWVSYSRGRRPEVIAFNTPEGEDFVARETLDAEEVDSYEIGGFYSLMDNRINISGSVFYYEYANFQTTLFAPGEAAVIVLNAGSATAHGLELQIDAQPLDNLQTFFSYGYNYGRFSSEDEDGNPQEFAGNKFRLSPDHSVAIGATLSFPTDVGLFSITPSYTYKSEIFFDDDNDRPDLQEFDDTQDETQPGYAIWDLSLRYESMGGNYVVELYGKNIRDEDYLLDAGNTGDSFGLPTFIPGPDRLVGITFTAKYP</sequence>
<keyword evidence="8 12" id="KW-0798">TonB box</keyword>
<evidence type="ECO:0000256" key="4">
    <source>
        <dbReference type="ARBA" id="ARBA00022496"/>
    </source>
</evidence>
<reference evidence="16 17" key="1">
    <citation type="submission" date="2020-08" db="EMBL/GenBank/DDBJ databases">
        <title>Genomic Encyclopedia of Type Strains, Phase III (KMG-III): the genomes of soil and plant-associated and newly described type strains.</title>
        <authorList>
            <person name="Whitman W."/>
        </authorList>
    </citation>
    <scope>NUCLEOTIDE SEQUENCE [LARGE SCALE GENOMIC DNA]</scope>
    <source>
        <strain evidence="16 17">CECT 8654</strain>
    </source>
</reference>
<feature type="domain" description="TonB-dependent receptor-like beta-barrel" evidence="14">
    <location>
        <begin position="260"/>
        <end position="737"/>
    </location>
</feature>
<dbReference type="GO" id="GO:0006826">
    <property type="term" value="P:iron ion transport"/>
    <property type="evidence" value="ECO:0007669"/>
    <property type="project" value="UniProtKB-KW"/>
</dbReference>
<proteinExistence type="inferred from homology"/>
<feature type="chain" id="PRO_5031490269" evidence="13">
    <location>
        <begin position="34"/>
        <end position="776"/>
    </location>
</feature>